<evidence type="ECO:0000256" key="2">
    <source>
        <dbReference type="ARBA" id="ARBA00022771"/>
    </source>
</evidence>
<comment type="caution">
    <text evidence="6">The sequence shown here is derived from an EMBL/GenBank/DDBJ whole genome shotgun (WGS) entry which is preliminary data.</text>
</comment>
<keyword evidence="7" id="KW-1185">Reference proteome</keyword>
<dbReference type="Gene3D" id="3.30.160.60">
    <property type="entry name" value="Classic Zinc Finger"/>
    <property type="match status" value="1"/>
</dbReference>
<evidence type="ECO:0000256" key="4">
    <source>
        <dbReference type="SAM" id="MobiDB-lite"/>
    </source>
</evidence>
<dbReference type="InterPro" id="IPR018997">
    <property type="entry name" value="PUB_domain"/>
</dbReference>
<dbReference type="PANTHER" id="PTHR23153:SF38">
    <property type="entry name" value="UBX DOMAIN-CONTAINING PROTEIN 6"/>
    <property type="match status" value="1"/>
</dbReference>
<dbReference type="Pfam" id="PF09409">
    <property type="entry name" value="PUB"/>
    <property type="match status" value="1"/>
</dbReference>
<proteinExistence type="predicted"/>
<dbReference type="InterPro" id="IPR001876">
    <property type="entry name" value="Znf_RanBP2"/>
</dbReference>
<dbReference type="AlphaFoldDB" id="A0AAD1XID1"/>
<feature type="domain" description="RanBP2-type" evidence="5">
    <location>
        <begin position="191"/>
        <end position="210"/>
    </location>
</feature>
<keyword evidence="3" id="KW-0862">Zinc</keyword>
<organism evidence="6 7">
    <name type="scientific">Euplotes crassus</name>
    <dbReference type="NCBI Taxonomy" id="5936"/>
    <lineage>
        <taxon>Eukaryota</taxon>
        <taxon>Sar</taxon>
        <taxon>Alveolata</taxon>
        <taxon>Ciliophora</taxon>
        <taxon>Intramacronucleata</taxon>
        <taxon>Spirotrichea</taxon>
        <taxon>Hypotrichia</taxon>
        <taxon>Euplotida</taxon>
        <taxon>Euplotidae</taxon>
        <taxon>Moneuplotes</taxon>
    </lineage>
</organism>
<sequence>MDRAITCKICHQKFFPASMKFHVKECQKKYDATHEKCCYCAQKIFKPDLHRHEEICKTVPTHHKSSKGKVHTISSIESGKYGIPDSQGLLACKGCNRKFAAYRIGTHENICLGKKQPGAPSRPTLKPKQTKKAAKKPTINSKQVFQGKGVMVNSTFDDDQNLGKKSSGPGKTFSGLKKKTKKYQPKIVYNWRCTYCMVVNNIENTCCKKCKKQRDLTPEETKAKEKEIDEFDLKKHRLSEILSSLESELTDSDFRTCVKKLKVILMNINDHPDEKKYRRIKLDNKKFHQTVGRHDKAIEFLLSIGFKKIFAEETTPEASLSYDDNTTSELFKHTVKNINTIVDVLVEEEEVKCIGD</sequence>
<keyword evidence="1" id="KW-0479">Metal-binding</keyword>
<dbReference type="SMART" id="SM00580">
    <property type="entry name" value="PUG"/>
    <property type="match status" value="1"/>
</dbReference>
<dbReference type="Gene3D" id="1.20.58.2190">
    <property type="match status" value="1"/>
</dbReference>
<evidence type="ECO:0000256" key="1">
    <source>
        <dbReference type="ARBA" id="ARBA00022723"/>
    </source>
</evidence>
<dbReference type="GO" id="GO:0008270">
    <property type="term" value="F:zinc ion binding"/>
    <property type="evidence" value="ECO:0007669"/>
    <property type="project" value="UniProtKB-KW"/>
</dbReference>
<dbReference type="EMBL" id="CAMPGE010014577">
    <property type="protein sequence ID" value="CAI2373241.1"/>
    <property type="molecule type" value="Genomic_DNA"/>
</dbReference>
<dbReference type="GO" id="GO:0005737">
    <property type="term" value="C:cytoplasm"/>
    <property type="evidence" value="ECO:0007669"/>
    <property type="project" value="TreeGrafter"/>
</dbReference>
<dbReference type="PROSITE" id="PS01358">
    <property type="entry name" value="ZF_RANBP2_1"/>
    <property type="match status" value="1"/>
</dbReference>
<dbReference type="InterPro" id="IPR036339">
    <property type="entry name" value="PUB-like_dom_sf"/>
</dbReference>
<reference evidence="6" key="1">
    <citation type="submission" date="2023-07" db="EMBL/GenBank/DDBJ databases">
        <authorList>
            <consortium name="AG Swart"/>
            <person name="Singh M."/>
            <person name="Singh A."/>
            <person name="Seah K."/>
            <person name="Emmerich C."/>
        </authorList>
    </citation>
    <scope>NUCLEOTIDE SEQUENCE</scope>
    <source>
        <strain evidence="6">DP1</strain>
    </source>
</reference>
<name>A0AAD1XID1_EUPCR</name>
<evidence type="ECO:0000256" key="3">
    <source>
        <dbReference type="ARBA" id="ARBA00022833"/>
    </source>
</evidence>
<dbReference type="PANTHER" id="PTHR23153">
    <property type="entry name" value="UBX-RELATED"/>
    <property type="match status" value="1"/>
</dbReference>
<evidence type="ECO:0000259" key="5">
    <source>
        <dbReference type="PROSITE" id="PS01358"/>
    </source>
</evidence>
<protein>
    <recommendedName>
        <fullName evidence="5">RanBP2-type domain-containing protein</fullName>
    </recommendedName>
</protein>
<evidence type="ECO:0000313" key="7">
    <source>
        <dbReference type="Proteomes" id="UP001295684"/>
    </source>
</evidence>
<evidence type="ECO:0000313" key="6">
    <source>
        <dbReference type="EMBL" id="CAI2373241.1"/>
    </source>
</evidence>
<dbReference type="Proteomes" id="UP001295684">
    <property type="component" value="Unassembled WGS sequence"/>
</dbReference>
<keyword evidence="2" id="KW-0863">Zinc-finger</keyword>
<accession>A0AAD1XID1</accession>
<gene>
    <name evidence="6" type="ORF">ECRASSUSDP1_LOCUS14582</name>
</gene>
<dbReference type="SUPFAM" id="SSF143503">
    <property type="entry name" value="PUG domain-like"/>
    <property type="match status" value="1"/>
</dbReference>
<feature type="region of interest" description="Disordered" evidence="4">
    <location>
        <begin position="115"/>
        <end position="137"/>
    </location>
</feature>
<dbReference type="CDD" id="cd09212">
    <property type="entry name" value="PUB"/>
    <property type="match status" value="1"/>
</dbReference>